<evidence type="ECO:0000313" key="2">
    <source>
        <dbReference type="EMBL" id="OQD88696.1"/>
    </source>
</evidence>
<protein>
    <submittedName>
        <fullName evidence="2">Uncharacterized protein</fullName>
    </submittedName>
</protein>
<organism evidence="2 3">
    <name type="scientific">Penicillium antarcticum</name>
    <dbReference type="NCBI Taxonomy" id="416450"/>
    <lineage>
        <taxon>Eukaryota</taxon>
        <taxon>Fungi</taxon>
        <taxon>Dikarya</taxon>
        <taxon>Ascomycota</taxon>
        <taxon>Pezizomycotina</taxon>
        <taxon>Eurotiomycetes</taxon>
        <taxon>Eurotiomycetidae</taxon>
        <taxon>Eurotiales</taxon>
        <taxon>Aspergillaceae</taxon>
        <taxon>Penicillium</taxon>
    </lineage>
</organism>
<name>A0A1V6QIJ4_9EURO</name>
<evidence type="ECO:0000256" key="1">
    <source>
        <dbReference type="SAM" id="MobiDB-lite"/>
    </source>
</evidence>
<gene>
    <name evidence="2" type="ORF">PENANT_c003G04407</name>
</gene>
<dbReference type="Proteomes" id="UP000191672">
    <property type="component" value="Unassembled WGS sequence"/>
</dbReference>
<feature type="region of interest" description="Disordered" evidence="1">
    <location>
        <begin position="49"/>
        <end position="87"/>
    </location>
</feature>
<evidence type="ECO:0000313" key="3">
    <source>
        <dbReference type="Proteomes" id="UP000191672"/>
    </source>
</evidence>
<reference evidence="3" key="1">
    <citation type="journal article" date="2017" name="Nat. Microbiol.">
        <title>Global analysis of biosynthetic gene clusters reveals vast potential of secondary metabolite production in Penicillium species.</title>
        <authorList>
            <person name="Nielsen J.C."/>
            <person name="Grijseels S."/>
            <person name="Prigent S."/>
            <person name="Ji B."/>
            <person name="Dainat J."/>
            <person name="Nielsen K.F."/>
            <person name="Frisvad J.C."/>
            <person name="Workman M."/>
            <person name="Nielsen J."/>
        </authorList>
    </citation>
    <scope>NUCLEOTIDE SEQUENCE [LARGE SCALE GENOMIC DNA]</scope>
    <source>
        <strain evidence="3">IBT 31811</strain>
    </source>
</reference>
<dbReference type="AlphaFoldDB" id="A0A1V6QIJ4"/>
<proteinExistence type="predicted"/>
<feature type="compositionally biased region" description="Polar residues" evidence="1">
    <location>
        <begin position="49"/>
        <end position="80"/>
    </location>
</feature>
<keyword evidence="3" id="KW-1185">Reference proteome</keyword>
<sequence>MAPLGRVLDYEQSILLIETFSGYSKAFPIHQKSALKSNAVTSVAIMDKSTNQATPSNSQVKSSAGQSNNTGSGNTQSTYPPVQRDMNDDLAGIGSWVDKASLNYPAKFSTGIN</sequence>
<dbReference type="EMBL" id="MDYN01000003">
    <property type="protein sequence ID" value="OQD88696.1"/>
    <property type="molecule type" value="Genomic_DNA"/>
</dbReference>
<accession>A0A1V6QIJ4</accession>
<comment type="caution">
    <text evidence="2">The sequence shown here is derived from an EMBL/GenBank/DDBJ whole genome shotgun (WGS) entry which is preliminary data.</text>
</comment>